<dbReference type="InterPro" id="IPR036291">
    <property type="entry name" value="NAD(P)-bd_dom_sf"/>
</dbReference>
<dbReference type="PANTHER" id="PTHR42879">
    <property type="entry name" value="3-OXOACYL-(ACYL-CARRIER-PROTEIN) REDUCTASE"/>
    <property type="match status" value="1"/>
</dbReference>
<dbReference type="PRINTS" id="PR00080">
    <property type="entry name" value="SDRFAMILY"/>
</dbReference>
<evidence type="ECO:0000313" key="5">
    <source>
        <dbReference type="EMBL" id="MBW8636063.1"/>
    </source>
</evidence>
<evidence type="ECO:0000256" key="2">
    <source>
        <dbReference type="ARBA" id="ARBA00023002"/>
    </source>
</evidence>
<dbReference type="Gene3D" id="3.40.50.720">
    <property type="entry name" value="NAD(P)-binding Rossmann-like Domain"/>
    <property type="match status" value="1"/>
</dbReference>
<dbReference type="PANTHER" id="PTHR42879:SF2">
    <property type="entry name" value="3-OXOACYL-[ACYL-CARRIER-PROTEIN] REDUCTASE FABG"/>
    <property type="match status" value="1"/>
</dbReference>
<accession>A0AAE2ZGC4</accession>
<keyword evidence="6" id="KW-1185">Reference proteome</keyword>
<evidence type="ECO:0000256" key="3">
    <source>
        <dbReference type="RuleBase" id="RU000363"/>
    </source>
</evidence>
<dbReference type="GO" id="GO:0016491">
    <property type="term" value="F:oxidoreductase activity"/>
    <property type="evidence" value="ECO:0007669"/>
    <property type="project" value="UniProtKB-KW"/>
</dbReference>
<reference evidence="5" key="1">
    <citation type="submission" date="2021-08" db="EMBL/GenBank/DDBJ databases">
        <title>Hoeflea bacterium WL0058 sp. nov., isolated from the sediment.</title>
        <authorList>
            <person name="Wang L."/>
            <person name="Zhang D."/>
        </authorList>
    </citation>
    <scope>NUCLEOTIDE SEQUENCE</scope>
    <source>
        <strain evidence="5">WL0058</strain>
    </source>
</reference>
<protein>
    <submittedName>
        <fullName evidence="5">SDR family oxidoreductase</fullName>
    </submittedName>
</protein>
<dbReference type="InterPro" id="IPR057326">
    <property type="entry name" value="KR_dom"/>
</dbReference>
<dbReference type="RefSeq" id="WP_220226772.1">
    <property type="nucleotide sequence ID" value="NZ_JAICBX010000001.1"/>
</dbReference>
<gene>
    <name evidence="5" type="ORF">K1W69_02605</name>
</gene>
<keyword evidence="2" id="KW-0560">Oxidoreductase</keyword>
<dbReference type="PRINTS" id="PR00081">
    <property type="entry name" value="GDHRDH"/>
</dbReference>
<dbReference type="CDD" id="cd05233">
    <property type="entry name" value="SDR_c"/>
    <property type="match status" value="1"/>
</dbReference>
<dbReference type="InterPro" id="IPR020904">
    <property type="entry name" value="Sc_DH/Rdtase_CS"/>
</dbReference>
<proteinExistence type="inferred from homology"/>
<evidence type="ECO:0000256" key="1">
    <source>
        <dbReference type="ARBA" id="ARBA00006484"/>
    </source>
</evidence>
<dbReference type="SMART" id="SM00822">
    <property type="entry name" value="PKS_KR"/>
    <property type="match status" value="1"/>
</dbReference>
<evidence type="ECO:0000259" key="4">
    <source>
        <dbReference type="SMART" id="SM00822"/>
    </source>
</evidence>
<comment type="similarity">
    <text evidence="1 3">Belongs to the short-chain dehydrogenases/reductases (SDR) family.</text>
</comment>
<dbReference type="Proteomes" id="UP001196509">
    <property type="component" value="Unassembled WGS sequence"/>
</dbReference>
<dbReference type="PROSITE" id="PS00061">
    <property type="entry name" value="ADH_SHORT"/>
    <property type="match status" value="1"/>
</dbReference>
<comment type="caution">
    <text evidence="5">The sequence shown here is derived from an EMBL/GenBank/DDBJ whole genome shotgun (WGS) entry which is preliminary data.</text>
</comment>
<dbReference type="FunFam" id="3.40.50.720:FF:000084">
    <property type="entry name" value="Short-chain dehydrogenase reductase"/>
    <property type="match status" value="1"/>
</dbReference>
<dbReference type="GO" id="GO:0032787">
    <property type="term" value="P:monocarboxylic acid metabolic process"/>
    <property type="evidence" value="ECO:0007669"/>
    <property type="project" value="UniProtKB-ARBA"/>
</dbReference>
<dbReference type="EMBL" id="JAICBX010000001">
    <property type="protein sequence ID" value="MBW8636063.1"/>
    <property type="molecule type" value="Genomic_DNA"/>
</dbReference>
<dbReference type="InterPro" id="IPR050259">
    <property type="entry name" value="SDR"/>
</dbReference>
<dbReference type="Pfam" id="PF00106">
    <property type="entry name" value="adh_short"/>
    <property type="match status" value="1"/>
</dbReference>
<organism evidence="5 6">
    <name type="scientific">Flavimaribacter sediminis</name>
    <dbReference type="NCBI Taxonomy" id="2865987"/>
    <lineage>
        <taxon>Bacteria</taxon>
        <taxon>Pseudomonadati</taxon>
        <taxon>Pseudomonadota</taxon>
        <taxon>Alphaproteobacteria</taxon>
        <taxon>Hyphomicrobiales</taxon>
        <taxon>Rhizobiaceae</taxon>
        <taxon>Flavimaribacter</taxon>
    </lineage>
</organism>
<dbReference type="InterPro" id="IPR002347">
    <property type="entry name" value="SDR_fam"/>
</dbReference>
<feature type="domain" description="Ketoreductase" evidence="4">
    <location>
        <begin position="7"/>
        <end position="173"/>
    </location>
</feature>
<sequence length="253" mass="26057">MSDLSGKHALVTGGGTGVGAAVALALAEAGARVTISGRRKEALAEVAEQTALISTVECDVTDPASVDAAFAKMRDHSGPADIVVANAGAAESHSFAKLDLDAWKRMIDVNLTGVFLTLKAALSDMQEKGWGRMIPIASIAGLRGSAYTAAYTASKHGVVGLTKSMSIELAKSGITVNAICPGYTETPMLERTLSNIREKTGMSRDEAANAILKGTASGRFIQPVEVAQTVLWLCGPNSESVNGQAIVLSGAAI</sequence>
<dbReference type="SUPFAM" id="SSF51735">
    <property type="entry name" value="NAD(P)-binding Rossmann-fold domains"/>
    <property type="match status" value="1"/>
</dbReference>
<dbReference type="AlphaFoldDB" id="A0AAE2ZGC4"/>
<evidence type="ECO:0000313" key="6">
    <source>
        <dbReference type="Proteomes" id="UP001196509"/>
    </source>
</evidence>
<name>A0AAE2ZGC4_9HYPH</name>